<sequence length="226" mass="25115">MWSCVRDIKWALRFHIHISHFTHSIAAMSPSQLLVIFALLALNTRLVFGQTTIDCQRPPQLVDPALCCKDGGRDQVAEQCAQRILGAANGQKAGGPPSLDTAACLAECILTSSKYLDEPQKLNLANIRSDLSAKFSNDTLYVETMTMAYSKCEPQSQRRLAMIMQQQQQAQQQKPQQQQPRCSPFSAIVLGCTYMEYFKNCPDHRWTPNAQCALAKAYVTQCGLGA</sequence>
<organism evidence="5">
    <name type="scientific">Drosophila simulans</name>
    <name type="common">Fruit fly</name>
    <dbReference type="NCBI Taxonomy" id="7240"/>
    <lineage>
        <taxon>Eukaryota</taxon>
        <taxon>Metazoa</taxon>
        <taxon>Ecdysozoa</taxon>
        <taxon>Arthropoda</taxon>
        <taxon>Hexapoda</taxon>
        <taxon>Insecta</taxon>
        <taxon>Pterygota</taxon>
        <taxon>Neoptera</taxon>
        <taxon>Endopterygota</taxon>
        <taxon>Diptera</taxon>
        <taxon>Brachycera</taxon>
        <taxon>Muscomorpha</taxon>
        <taxon>Ephydroidea</taxon>
        <taxon>Drosophilidae</taxon>
        <taxon>Drosophila</taxon>
        <taxon>Sophophora</taxon>
    </lineage>
</organism>
<dbReference type="Pfam" id="PF22651">
    <property type="entry name" value="OBP47_like"/>
    <property type="match status" value="1"/>
</dbReference>
<accession>A0A0J9TYZ0</accession>
<dbReference type="EMBL" id="CM002911">
    <property type="protein sequence ID" value="KMY92965.1"/>
    <property type="molecule type" value="Genomic_DNA"/>
</dbReference>
<dbReference type="OrthoDB" id="8016189at2759"/>
<feature type="domain" description="OBP47-like" evidence="4">
    <location>
        <begin position="101"/>
        <end position="218"/>
    </location>
</feature>
<evidence type="ECO:0000256" key="3">
    <source>
        <dbReference type="ARBA" id="ARBA00022525"/>
    </source>
</evidence>
<reference evidence="5" key="1">
    <citation type="journal article" date="2013" name="Genome Res.">
        <title>A second-generation assembly of the Drosophila simulans genome provides new insights into patterns of lineage-specific divergence.</title>
        <authorList>
            <person name="Hu T.T."/>
            <person name="Eisen M.B."/>
            <person name="Thornton K.R."/>
            <person name="Andolfatto P."/>
        </authorList>
    </citation>
    <scope>NUCLEOTIDE SEQUENCE [LARGE SCALE GENOMIC DNA]</scope>
    <source>
        <strain evidence="5">W501</strain>
    </source>
</reference>
<comment type="similarity">
    <text evidence="2">Belongs to the PBP/GOBP family.</text>
</comment>
<reference evidence="5" key="2">
    <citation type="submission" date="2014-06" db="EMBL/GenBank/DDBJ databases">
        <authorList>
            <person name="Hu T."/>
            <person name="Eisen M.B."/>
            <person name="Thornton K.R."/>
            <person name="Andolfatto P."/>
        </authorList>
    </citation>
    <scope>NUCLEOTIDE SEQUENCE</scope>
    <source>
        <strain evidence="5">W501</strain>
    </source>
</reference>
<dbReference type="InterPro" id="IPR054577">
    <property type="entry name" value="OBP47-like_dom"/>
</dbReference>
<protein>
    <submittedName>
        <fullName evidence="5">Odorant-binding protein 47b</fullName>
    </submittedName>
</protein>
<reference evidence="5" key="3">
    <citation type="submission" date="2015-04" db="EMBL/GenBank/DDBJ databases">
        <authorList>
            <consortium name="FlyBase"/>
        </authorList>
    </citation>
    <scope>NUCLEOTIDE SEQUENCE</scope>
    <source>
        <strain evidence="5">W501</strain>
    </source>
</reference>
<evidence type="ECO:0000256" key="2">
    <source>
        <dbReference type="ARBA" id="ARBA00008098"/>
    </source>
</evidence>
<dbReference type="FunFam" id="1.10.238.270:FF:000003">
    <property type="entry name" value="Odorant-binding protein 47b"/>
    <property type="match status" value="1"/>
</dbReference>
<comment type="subcellular location">
    <subcellularLocation>
        <location evidence="1">Secreted</location>
    </subcellularLocation>
</comment>
<evidence type="ECO:0000259" key="4">
    <source>
        <dbReference type="Pfam" id="PF22651"/>
    </source>
</evidence>
<proteinExistence type="inferred from homology"/>
<name>A0A0J9TYZ0_DROSI</name>
<dbReference type="Proteomes" id="UP000035880">
    <property type="component" value="Chromosome 2R"/>
</dbReference>
<evidence type="ECO:0000256" key="1">
    <source>
        <dbReference type="ARBA" id="ARBA00004613"/>
    </source>
</evidence>
<dbReference type="Bgee" id="FBgn0197194">
    <property type="expression patterns" value="Expressed in embryo and 1 other cell type or tissue"/>
</dbReference>
<dbReference type="GO" id="GO:0005549">
    <property type="term" value="F:odorant binding"/>
    <property type="evidence" value="ECO:0007669"/>
    <property type="project" value="InterPro"/>
</dbReference>
<keyword evidence="3" id="KW-0964">Secreted</keyword>
<evidence type="ECO:0000313" key="5">
    <source>
        <dbReference type="EMBL" id="KMY92965.1"/>
    </source>
</evidence>
<dbReference type="InterPro" id="IPR052295">
    <property type="entry name" value="Odorant-binding_protein"/>
</dbReference>
<dbReference type="KEGG" id="dsi:Dsimw501_GD25916"/>
<dbReference type="PANTHER" id="PTHR21066:SF15">
    <property type="entry name" value="GH25962P-RELATED"/>
    <property type="match status" value="1"/>
</dbReference>
<dbReference type="Gene3D" id="1.10.238.270">
    <property type="match status" value="1"/>
</dbReference>
<dbReference type="InterPro" id="IPR036728">
    <property type="entry name" value="PBP_GOBP_sf"/>
</dbReference>
<dbReference type="AlphaFoldDB" id="A0A0J9TYZ0"/>
<gene>
    <name evidence="5" type="primary">Dsim\Obp47b</name>
    <name evidence="5" type="ORF">Dsimw501_GD25916</name>
</gene>
<dbReference type="PANTHER" id="PTHR21066">
    <property type="entry name" value="ODORANT-BINDING PROTEIN 59A-RELATED"/>
    <property type="match status" value="1"/>
</dbReference>
<dbReference type="SUPFAM" id="SSF47565">
    <property type="entry name" value="Insect pheromone/odorant-binding proteins"/>
    <property type="match status" value="1"/>
</dbReference>
<dbReference type="GO" id="GO:0005576">
    <property type="term" value="C:extracellular region"/>
    <property type="evidence" value="ECO:0007669"/>
    <property type="project" value="UniProtKB-SubCell"/>
</dbReference>